<evidence type="ECO:0000259" key="12">
    <source>
        <dbReference type="Pfam" id="PF26002"/>
    </source>
</evidence>
<proteinExistence type="inferred from homology"/>
<dbReference type="Gene3D" id="2.40.50.100">
    <property type="match status" value="1"/>
</dbReference>
<accession>A0ABU4RNW5</accession>
<evidence type="ECO:0000256" key="10">
    <source>
        <dbReference type="SAM" id="Coils"/>
    </source>
</evidence>
<dbReference type="InterPro" id="IPR058781">
    <property type="entry name" value="HH_AprE-like"/>
</dbReference>
<keyword evidence="5 9" id="KW-0997">Cell inner membrane</keyword>
<dbReference type="Pfam" id="PF25994">
    <property type="entry name" value="HH_AprE"/>
    <property type="match status" value="1"/>
</dbReference>
<comment type="subcellular location">
    <subcellularLocation>
        <location evidence="1 9">Cell inner membrane</location>
        <topology evidence="1 9">Single-pass membrane protein</topology>
    </subcellularLocation>
</comment>
<reference evidence="13 14" key="1">
    <citation type="submission" date="2023-11" db="EMBL/GenBank/DDBJ databases">
        <authorList>
            <person name="Bao R."/>
        </authorList>
    </citation>
    <scope>NUCLEOTIDE SEQUENCE [LARGE SCALE GENOMIC DNA]</scope>
    <source>
        <strain evidence="13 14">PJ23</strain>
    </source>
</reference>
<sequence length="437" mass="47977">MADMRSRPAAESSFGLRGRIGTGIVFALMLIAGCGAWAVLAQLSGAIIAQGSVKVDRNLKAIQHRDGGIISEIAVREGDFVTAGQVLLRLDDMQTRAELSIIKTQMVEAIARRARLRAERDMLAEVEFPPGFADQGGEAAAVIMSETNLFRGNLAHRRSQKEQLELRINQIEKEVAGLEAQRTAKVDEIKLVESEHGKLKQLLQKGLVESLRVYNTDREAARLLGSRGEVEAGIARAYASTSEIRLQIMALDQTARTEAQRELSTVDAKISELTDRKMAIEDRLSRTNIRAPLAGYINELAVHTIGGVISPAERLITLVPENAALRVEARLSPADIDQVALAQPARLRFSAFNRNETPEILGEVAYVSPASTRDTVTGEMYFVADIEVSAEQMARLGARKLVPGMPVEVYITTDQRSALSYLTKPFTDQVARTFREE</sequence>
<dbReference type="PANTHER" id="PTHR30386">
    <property type="entry name" value="MEMBRANE FUSION SUBUNIT OF EMRAB-TOLC MULTIDRUG EFFLUX PUMP"/>
    <property type="match status" value="1"/>
</dbReference>
<keyword evidence="6 9" id="KW-0812">Transmembrane</keyword>
<dbReference type="Proteomes" id="UP001274321">
    <property type="component" value="Unassembled WGS sequence"/>
</dbReference>
<dbReference type="SUPFAM" id="SSF111369">
    <property type="entry name" value="HlyD-like secretion proteins"/>
    <property type="match status" value="1"/>
</dbReference>
<dbReference type="InterPro" id="IPR050739">
    <property type="entry name" value="MFP"/>
</dbReference>
<dbReference type="RefSeq" id="WP_319844001.1">
    <property type="nucleotide sequence ID" value="NZ_JAXAFJ010000003.1"/>
</dbReference>
<evidence type="ECO:0000256" key="2">
    <source>
        <dbReference type="ARBA" id="ARBA00009477"/>
    </source>
</evidence>
<feature type="domain" description="AprE-like beta-barrel" evidence="12">
    <location>
        <begin position="325"/>
        <end position="413"/>
    </location>
</feature>
<evidence type="ECO:0000256" key="4">
    <source>
        <dbReference type="ARBA" id="ARBA00022475"/>
    </source>
</evidence>
<evidence type="ECO:0000256" key="1">
    <source>
        <dbReference type="ARBA" id="ARBA00004377"/>
    </source>
</evidence>
<dbReference type="Pfam" id="PF26002">
    <property type="entry name" value="Beta-barrel_AprE"/>
    <property type="match status" value="1"/>
</dbReference>
<evidence type="ECO:0000259" key="11">
    <source>
        <dbReference type="Pfam" id="PF25994"/>
    </source>
</evidence>
<dbReference type="PANTHER" id="PTHR30386:SF17">
    <property type="entry name" value="ALKALINE PROTEASE SECRETION PROTEIN APRE"/>
    <property type="match status" value="1"/>
</dbReference>
<dbReference type="NCBIfam" id="TIGR01843">
    <property type="entry name" value="type_I_hlyD"/>
    <property type="match status" value="1"/>
</dbReference>
<dbReference type="InterPro" id="IPR010129">
    <property type="entry name" value="T1SS_HlyD"/>
</dbReference>
<name>A0ABU4RNW5_9HYPH</name>
<dbReference type="PRINTS" id="PR01490">
    <property type="entry name" value="RTXTOXIND"/>
</dbReference>
<evidence type="ECO:0000256" key="8">
    <source>
        <dbReference type="ARBA" id="ARBA00023136"/>
    </source>
</evidence>
<gene>
    <name evidence="13" type="ORF">SCD90_07365</name>
</gene>
<keyword evidence="14" id="KW-1185">Reference proteome</keyword>
<evidence type="ECO:0000256" key="3">
    <source>
        <dbReference type="ARBA" id="ARBA00022448"/>
    </source>
</evidence>
<dbReference type="PROSITE" id="PS51257">
    <property type="entry name" value="PROKAR_LIPOPROTEIN"/>
    <property type="match status" value="1"/>
</dbReference>
<comment type="caution">
    <text evidence="13">The sequence shown here is derived from an EMBL/GenBank/DDBJ whole genome shotgun (WGS) entry which is preliminary data.</text>
</comment>
<organism evidence="13 14">
    <name type="scientific">Terrihabitans rhizophilus</name>
    <dbReference type="NCBI Taxonomy" id="3092662"/>
    <lineage>
        <taxon>Bacteria</taxon>
        <taxon>Pseudomonadati</taxon>
        <taxon>Pseudomonadota</taxon>
        <taxon>Alphaproteobacteria</taxon>
        <taxon>Hyphomicrobiales</taxon>
        <taxon>Terrihabitans</taxon>
    </lineage>
</organism>
<feature type="transmembrane region" description="Helical" evidence="9">
    <location>
        <begin position="20"/>
        <end position="40"/>
    </location>
</feature>
<evidence type="ECO:0000256" key="7">
    <source>
        <dbReference type="ARBA" id="ARBA00022989"/>
    </source>
</evidence>
<feature type="coiled-coil region" evidence="10">
    <location>
        <begin position="154"/>
        <end position="188"/>
    </location>
</feature>
<keyword evidence="7 9" id="KW-1133">Transmembrane helix</keyword>
<dbReference type="InterPro" id="IPR058982">
    <property type="entry name" value="Beta-barrel_AprE"/>
</dbReference>
<evidence type="ECO:0000256" key="6">
    <source>
        <dbReference type="ARBA" id="ARBA00022692"/>
    </source>
</evidence>
<protein>
    <recommendedName>
        <fullName evidence="9">Membrane fusion protein (MFP) family protein</fullName>
    </recommendedName>
</protein>
<keyword evidence="3 9" id="KW-0813">Transport</keyword>
<dbReference type="Gene3D" id="2.40.30.170">
    <property type="match status" value="1"/>
</dbReference>
<keyword evidence="8 9" id="KW-0472">Membrane</keyword>
<keyword evidence="10" id="KW-0175">Coiled coil</keyword>
<keyword evidence="4 9" id="KW-1003">Cell membrane</keyword>
<evidence type="ECO:0000313" key="13">
    <source>
        <dbReference type="EMBL" id="MDX6805878.1"/>
    </source>
</evidence>
<comment type="similarity">
    <text evidence="2 9">Belongs to the membrane fusion protein (MFP) (TC 8.A.1) family.</text>
</comment>
<dbReference type="EMBL" id="JAXAFJ010000003">
    <property type="protein sequence ID" value="MDX6805878.1"/>
    <property type="molecule type" value="Genomic_DNA"/>
</dbReference>
<evidence type="ECO:0000313" key="14">
    <source>
        <dbReference type="Proteomes" id="UP001274321"/>
    </source>
</evidence>
<feature type="domain" description="AprE-like long alpha-helical hairpin" evidence="11">
    <location>
        <begin position="96"/>
        <end position="282"/>
    </location>
</feature>
<evidence type="ECO:0000256" key="9">
    <source>
        <dbReference type="RuleBase" id="RU365093"/>
    </source>
</evidence>
<evidence type="ECO:0000256" key="5">
    <source>
        <dbReference type="ARBA" id="ARBA00022519"/>
    </source>
</evidence>